<reference evidence="3 4" key="1">
    <citation type="submission" date="2019-01" db="EMBL/GenBank/DDBJ databases">
        <title>Nuclear Genome Assembly of the Microalgal Biofuel strain Nannochloropsis salina CCMP1776.</title>
        <authorList>
            <person name="Hovde B."/>
        </authorList>
    </citation>
    <scope>NUCLEOTIDE SEQUENCE [LARGE SCALE GENOMIC DNA]</scope>
    <source>
        <strain evidence="3 4">CCMP1776</strain>
    </source>
</reference>
<comment type="caution">
    <text evidence="3">The sequence shown here is derived from an EMBL/GenBank/DDBJ whole genome shotgun (WGS) entry which is preliminary data.</text>
</comment>
<dbReference type="Proteomes" id="UP000355283">
    <property type="component" value="Unassembled WGS sequence"/>
</dbReference>
<feature type="compositionally biased region" description="Pro residues" evidence="1">
    <location>
        <begin position="115"/>
        <end position="126"/>
    </location>
</feature>
<keyword evidence="2" id="KW-1133">Transmembrane helix</keyword>
<keyword evidence="2" id="KW-0472">Membrane</keyword>
<accession>A0A4D9D630</accession>
<feature type="compositionally biased region" description="Pro residues" evidence="1">
    <location>
        <begin position="141"/>
        <end position="160"/>
    </location>
</feature>
<evidence type="ECO:0000256" key="2">
    <source>
        <dbReference type="SAM" id="Phobius"/>
    </source>
</evidence>
<evidence type="ECO:0000313" key="3">
    <source>
        <dbReference type="EMBL" id="TFJ85443.1"/>
    </source>
</evidence>
<name>A0A4D9D630_9STRA</name>
<feature type="region of interest" description="Disordered" evidence="1">
    <location>
        <begin position="107"/>
        <end position="204"/>
    </location>
</feature>
<keyword evidence="2" id="KW-0812">Transmembrane</keyword>
<dbReference type="EMBL" id="SDOX01000011">
    <property type="protein sequence ID" value="TFJ85443.1"/>
    <property type="molecule type" value="Genomic_DNA"/>
</dbReference>
<evidence type="ECO:0000256" key="1">
    <source>
        <dbReference type="SAM" id="MobiDB-lite"/>
    </source>
</evidence>
<dbReference type="OrthoDB" id="190664at2759"/>
<dbReference type="AlphaFoldDB" id="A0A4D9D630"/>
<feature type="transmembrane region" description="Helical" evidence="2">
    <location>
        <begin position="21"/>
        <end position="41"/>
    </location>
</feature>
<keyword evidence="4" id="KW-1185">Reference proteome</keyword>
<protein>
    <submittedName>
        <fullName evidence="3">Uncharacterized protein</fullName>
    </submittedName>
</protein>
<proteinExistence type="predicted"/>
<evidence type="ECO:0000313" key="4">
    <source>
        <dbReference type="Proteomes" id="UP000355283"/>
    </source>
</evidence>
<gene>
    <name evidence="3" type="ORF">NSK_002953</name>
</gene>
<feature type="transmembrane region" description="Helical" evidence="2">
    <location>
        <begin position="211"/>
        <end position="237"/>
    </location>
</feature>
<feature type="compositionally biased region" description="Basic and acidic residues" evidence="1">
    <location>
        <begin position="182"/>
        <end position="201"/>
    </location>
</feature>
<organism evidence="3 4">
    <name type="scientific">Nannochloropsis salina CCMP1776</name>
    <dbReference type="NCBI Taxonomy" id="1027361"/>
    <lineage>
        <taxon>Eukaryota</taxon>
        <taxon>Sar</taxon>
        <taxon>Stramenopiles</taxon>
        <taxon>Ochrophyta</taxon>
        <taxon>Eustigmatophyceae</taxon>
        <taxon>Eustigmatales</taxon>
        <taxon>Monodopsidaceae</taxon>
        <taxon>Microchloropsis</taxon>
        <taxon>Microchloropsis salina</taxon>
    </lineage>
</organism>
<sequence>MVKLRKREVPSGHSSGILRPIPILYPFLFFTVCLPIFTNALGFQDIRDGFVGASDDIKEGLSGLRLPGMCAYYDPIHDRCHVDSKNGVRTEVAGRCSESMRGIIPTCSGHLDAYSPPPPDSMPAPATPVEVDATGNIEQPPSLPPSPPSEPSPPKPPVRAPPEKDAARVPSSPFPKIPPFWKNRDRDPTNGPEGGDHDQGADPKPGGMKGFALFAVLIGAAILAAVLSVMGVGYYAYHTRRKAWRRQEQLLQARQARAQARISYAETSPQVVTPRSLGL</sequence>